<feature type="domain" description="Glycosyltransferase subfamily 4-like N-terminal" evidence="1">
    <location>
        <begin position="35"/>
        <end position="145"/>
    </location>
</feature>
<proteinExistence type="predicted"/>
<dbReference type="InterPro" id="IPR028098">
    <property type="entry name" value="Glyco_trans_4-like_N"/>
</dbReference>
<dbReference type="GO" id="GO:0016757">
    <property type="term" value="F:glycosyltransferase activity"/>
    <property type="evidence" value="ECO:0007669"/>
    <property type="project" value="UniProtKB-ARBA"/>
</dbReference>
<dbReference type="PANTHER" id="PTHR12526">
    <property type="entry name" value="GLYCOSYLTRANSFERASE"/>
    <property type="match status" value="1"/>
</dbReference>
<sequence>MDGNVDRAVHAVQLNFVPLPDGVTPEQAFALWPSLADIAEAVASAGTRVSVIQAAAVDAHLQRNGVNYHFVRRAESGRRRHLRRIAALLAEQEADVVHVHGLQFAREAATLARWRPSLPILLQDHANRPPRWWRRPQWRRWYATAAGIAFTSLELARGFVGAGLFAGSTRLFAIPESSCRFSPGERDQARRDSGLHGAPCVLWVGHLSEGKDPLTVLDGVARASEQLSGMQLFCAFGDSPLLPVVQQRIQADPRLAGRVHLLGRVEHAQIQTLMRAADLFVSGSLGESCGYAALEAYACGTVPVLTDIPAFRALSDGGRVGALWPCGDAERLATALLQASRDGPSRALVRAHFDAQLSFAAVGRRWARAYAQLLDATARSAA</sequence>
<organism evidence="2 3">
    <name type="scientific">Xanthomonas sacchari</name>
    <dbReference type="NCBI Taxonomy" id="56458"/>
    <lineage>
        <taxon>Bacteria</taxon>
        <taxon>Pseudomonadati</taxon>
        <taxon>Pseudomonadota</taxon>
        <taxon>Gammaproteobacteria</taxon>
        <taxon>Lysobacterales</taxon>
        <taxon>Lysobacteraceae</taxon>
        <taxon>Xanthomonas</taxon>
    </lineage>
</organism>
<evidence type="ECO:0000259" key="1">
    <source>
        <dbReference type="Pfam" id="PF13439"/>
    </source>
</evidence>
<reference evidence="2" key="1">
    <citation type="submission" date="2022-06" db="EMBL/GenBank/DDBJ databases">
        <title>Dynamics of rice microbiomes reveals core vertical transmitted seed endophytes.</title>
        <authorList>
            <person name="Liao K."/>
            <person name="Zhang X."/>
        </authorList>
    </citation>
    <scope>NUCLEOTIDE SEQUENCE</scope>
    <source>
        <strain evidence="2">JR3-14</strain>
    </source>
</reference>
<dbReference type="AlphaFoldDB" id="A0AA46Q598"/>
<dbReference type="SUPFAM" id="SSF53756">
    <property type="entry name" value="UDP-Glycosyltransferase/glycogen phosphorylase"/>
    <property type="match status" value="1"/>
</dbReference>
<dbReference type="Pfam" id="PF13692">
    <property type="entry name" value="Glyco_trans_1_4"/>
    <property type="match status" value="1"/>
</dbReference>
<accession>A0AA46Q598</accession>
<dbReference type="RefSeq" id="WP_267092226.1">
    <property type="nucleotide sequence ID" value="NZ_CP099534.1"/>
</dbReference>
<dbReference type="Gene3D" id="3.40.50.2000">
    <property type="entry name" value="Glycogen Phosphorylase B"/>
    <property type="match status" value="2"/>
</dbReference>
<evidence type="ECO:0000313" key="2">
    <source>
        <dbReference type="EMBL" id="UYK86978.1"/>
    </source>
</evidence>
<protein>
    <submittedName>
        <fullName evidence="2">Glycosyltransferase family 4 protein</fullName>
    </submittedName>
</protein>
<dbReference type="PANTHER" id="PTHR12526:SF637">
    <property type="entry name" value="GLYCOSYLTRANSFERASE EPSF-RELATED"/>
    <property type="match status" value="1"/>
</dbReference>
<dbReference type="CDD" id="cd03801">
    <property type="entry name" value="GT4_PimA-like"/>
    <property type="match status" value="1"/>
</dbReference>
<dbReference type="Proteomes" id="UP001164392">
    <property type="component" value="Chromosome"/>
</dbReference>
<evidence type="ECO:0000313" key="3">
    <source>
        <dbReference type="Proteomes" id="UP001164392"/>
    </source>
</evidence>
<name>A0AA46Q598_9XANT</name>
<dbReference type="EMBL" id="CP099534">
    <property type="protein sequence ID" value="UYK86978.1"/>
    <property type="molecule type" value="Genomic_DNA"/>
</dbReference>
<dbReference type="Pfam" id="PF13439">
    <property type="entry name" value="Glyco_transf_4"/>
    <property type="match status" value="1"/>
</dbReference>
<gene>
    <name evidence="2" type="ORF">NG824_10565</name>
</gene>